<name>M1DKD4_SOLTU</name>
<evidence type="ECO:0000313" key="2">
    <source>
        <dbReference type="EnsemblPlants" id="PGSC0003DMT400090432"/>
    </source>
</evidence>
<dbReference type="Proteomes" id="UP000011115">
    <property type="component" value="Unassembled WGS sequence"/>
</dbReference>
<dbReference type="eggNOG" id="ENOG502T1CR">
    <property type="taxonomic scope" value="Eukaryota"/>
</dbReference>
<dbReference type="HOGENOM" id="CLU_1172415_0_0_1"/>
<sequence>MRTLKWDPLFDPEEETTTAIAWISFPELPPNFFVKEAIFSLASAVGKSLQVDMATKNQSRPSCAGVKVEVNLLSDFPKRIKIGVRKHSTGDVVEKWIRIKYDYVPKYCTTCKLQGHDEKACYILHPELYPKEDKDNKDKVLEGGKEDDKGKGTDIKGQQNEDEQIFKEHRLKNRFGRGVQQKRTGVTQQWNKKIRPQEEGVVITVNKFTALEVEEGQSEENTQKRTMSGRKKIKGKK</sequence>
<dbReference type="PANTHER" id="PTHR31286:SF179">
    <property type="entry name" value="RNASE H TYPE-1 DOMAIN-CONTAINING PROTEIN"/>
    <property type="match status" value="1"/>
</dbReference>
<dbReference type="InParanoid" id="M1DKD4"/>
<feature type="compositionally biased region" description="Basic residues" evidence="1">
    <location>
        <begin position="227"/>
        <end position="237"/>
    </location>
</feature>
<evidence type="ECO:0000256" key="1">
    <source>
        <dbReference type="SAM" id="MobiDB-lite"/>
    </source>
</evidence>
<reference evidence="3" key="1">
    <citation type="journal article" date="2011" name="Nature">
        <title>Genome sequence and analysis of the tuber crop potato.</title>
        <authorList>
            <consortium name="The Potato Genome Sequencing Consortium"/>
        </authorList>
    </citation>
    <scope>NUCLEOTIDE SEQUENCE [LARGE SCALE GENOMIC DNA]</scope>
    <source>
        <strain evidence="3">cv. DM1-3 516 R44</strain>
    </source>
</reference>
<feature type="region of interest" description="Disordered" evidence="1">
    <location>
        <begin position="133"/>
        <end position="164"/>
    </location>
</feature>
<dbReference type="Gramene" id="PGSC0003DMT400090432">
    <property type="protein sequence ID" value="PGSC0003DMT400090432"/>
    <property type="gene ID" value="PGSC0003DMG400040003"/>
</dbReference>
<evidence type="ECO:0000313" key="3">
    <source>
        <dbReference type="Proteomes" id="UP000011115"/>
    </source>
</evidence>
<accession>M1DKD4</accession>
<reference evidence="2" key="2">
    <citation type="submission" date="2015-06" db="UniProtKB">
        <authorList>
            <consortium name="EnsemblPlants"/>
        </authorList>
    </citation>
    <scope>IDENTIFICATION</scope>
    <source>
        <strain evidence="2">DM1-3 516 R44</strain>
    </source>
</reference>
<dbReference type="PANTHER" id="PTHR31286">
    <property type="entry name" value="GLYCINE-RICH CELL WALL STRUCTURAL PROTEIN 1.8-LIKE"/>
    <property type="match status" value="1"/>
</dbReference>
<protein>
    <submittedName>
        <fullName evidence="2">Uncharacterized protein</fullName>
    </submittedName>
</protein>
<dbReference type="AlphaFoldDB" id="M1DKD4"/>
<feature type="compositionally biased region" description="Basic and acidic residues" evidence="1">
    <location>
        <begin position="133"/>
        <end position="154"/>
    </location>
</feature>
<dbReference type="PaxDb" id="4113-PGSC0003DMT400090432"/>
<dbReference type="InterPro" id="IPR040256">
    <property type="entry name" value="At4g02000-like"/>
</dbReference>
<feature type="region of interest" description="Disordered" evidence="1">
    <location>
        <begin position="215"/>
        <end position="237"/>
    </location>
</feature>
<keyword evidence="3" id="KW-1185">Reference proteome</keyword>
<dbReference type="STRING" id="4113.M1DKD4"/>
<organism evidence="2 3">
    <name type="scientific">Solanum tuberosum</name>
    <name type="common">Potato</name>
    <dbReference type="NCBI Taxonomy" id="4113"/>
    <lineage>
        <taxon>Eukaryota</taxon>
        <taxon>Viridiplantae</taxon>
        <taxon>Streptophyta</taxon>
        <taxon>Embryophyta</taxon>
        <taxon>Tracheophyta</taxon>
        <taxon>Spermatophyta</taxon>
        <taxon>Magnoliopsida</taxon>
        <taxon>eudicotyledons</taxon>
        <taxon>Gunneridae</taxon>
        <taxon>Pentapetalae</taxon>
        <taxon>asterids</taxon>
        <taxon>lamiids</taxon>
        <taxon>Solanales</taxon>
        <taxon>Solanaceae</taxon>
        <taxon>Solanoideae</taxon>
        <taxon>Solaneae</taxon>
        <taxon>Solanum</taxon>
    </lineage>
</organism>
<dbReference type="EnsemblPlants" id="PGSC0003DMT400090432">
    <property type="protein sequence ID" value="PGSC0003DMT400090432"/>
    <property type="gene ID" value="PGSC0003DMG400040003"/>
</dbReference>
<proteinExistence type="predicted"/>